<evidence type="ECO:0000256" key="8">
    <source>
        <dbReference type="ARBA" id="ARBA00023224"/>
    </source>
</evidence>
<keyword evidence="5 9" id="KW-0297">G-protein coupled receptor</keyword>
<dbReference type="Pfam" id="PF00001">
    <property type="entry name" value="7tm_1"/>
    <property type="match status" value="1"/>
</dbReference>
<dbReference type="GO" id="GO:0016020">
    <property type="term" value="C:membrane"/>
    <property type="evidence" value="ECO:0007669"/>
    <property type="project" value="UniProtKB-SubCell"/>
</dbReference>
<dbReference type="CDD" id="cd15203">
    <property type="entry name" value="7tmA_NPYR-like"/>
    <property type="match status" value="1"/>
</dbReference>
<evidence type="ECO:0000256" key="9">
    <source>
        <dbReference type="RuleBase" id="RU000688"/>
    </source>
</evidence>
<comment type="subcellular location">
    <subcellularLocation>
        <location evidence="1">Membrane</location>
        <topology evidence="1">Multi-pass membrane protein</topology>
    </subcellularLocation>
</comment>
<gene>
    <name evidence="13" type="ORF">PSYICH_LOCUS11096</name>
</gene>
<dbReference type="SMART" id="SM01381">
    <property type="entry name" value="7TM_GPCR_Srsx"/>
    <property type="match status" value="1"/>
</dbReference>
<feature type="transmembrane region" description="Helical" evidence="11">
    <location>
        <begin position="267"/>
        <end position="287"/>
    </location>
</feature>
<dbReference type="AlphaFoldDB" id="A0A9P0CXF4"/>
<dbReference type="PROSITE" id="PS50262">
    <property type="entry name" value="G_PROTEIN_RECEP_F1_2"/>
    <property type="match status" value="1"/>
</dbReference>
<feature type="transmembrane region" description="Helical" evidence="11">
    <location>
        <begin position="114"/>
        <end position="141"/>
    </location>
</feature>
<evidence type="ECO:0000256" key="1">
    <source>
        <dbReference type="ARBA" id="ARBA00004141"/>
    </source>
</evidence>
<sequence length="404" mass="45727">MEHNYLMIDDTSNSSYDFYNYSDGDPKLMERYIKNKGIDEPAYSTLIALYCSLILMGALGNTLVIVSVIRKPAMRTPRNMFIVNLAVADLLLCTITMPLTLMEILTKYFPLGNSLFICKLIGILQATSTYVSTISITAIALDRYQVIVYPTRESLQLCGAALILLLIWMVAIMLALPLFIVRHLIHHTVELGVDNLDINFCIENWPVDHGRAYYSIFSLIFQYTLPILIVSVAYLRISFKLRYRYAGGFIGDEASQKSRRELRGRRLHRTNVLLCSIAIIFCISWLPLNVFNLVADLSTNQSFTSQPMMICYAVCHMMGMSSACSNPILYGCLNENFWKEFKDILCIESSSENQRPSVKKTSFRKSSQKSQNRGDKPDLVAGARGLDYQLCNTVSTDMTVLTKC</sequence>
<keyword evidence="7 9" id="KW-0675">Receptor</keyword>
<name>A0A9P0CXF4_9CUCU</name>
<keyword evidence="8 9" id="KW-0807">Transducer</keyword>
<feature type="transmembrane region" description="Helical" evidence="11">
    <location>
        <begin position="212"/>
        <end position="235"/>
    </location>
</feature>
<dbReference type="Gene3D" id="1.20.1070.10">
    <property type="entry name" value="Rhodopsin 7-helix transmembrane proteins"/>
    <property type="match status" value="1"/>
</dbReference>
<keyword evidence="6 11" id="KW-0472">Membrane</keyword>
<feature type="compositionally biased region" description="Basic residues" evidence="10">
    <location>
        <begin position="357"/>
        <end position="367"/>
    </location>
</feature>
<evidence type="ECO:0000256" key="7">
    <source>
        <dbReference type="ARBA" id="ARBA00023170"/>
    </source>
</evidence>
<dbReference type="GO" id="GO:0004983">
    <property type="term" value="F:neuropeptide Y receptor activity"/>
    <property type="evidence" value="ECO:0007669"/>
    <property type="project" value="InterPro"/>
</dbReference>
<feature type="domain" description="G-protein coupled receptors family 1 profile" evidence="12">
    <location>
        <begin position="60"/>
        <end position="330"/>
    </location>
</feature>
<evidence type="ECO:0000256" key="11">
    <source>
        <dbReference type="SAM" id="Phobius"/>
    </source>
</evidence>
<evidence type="ECO:0000256" key="3">
    <source>
        <dbReference type="ARBA" id="ARBA00022692"/>
    </source>
</evidence>
<evidence type="ECO:0000256" key="6">
    <source>
        <dbReference type="ARBA" id="ARBA00023136"/>
    </source>
</evidence>
<dbReference type="InterPro" id="IPR000276">
    <property type="entry name" value="GPCR_Rhodpsn"/>
</dbReference>
<evidence type="ECO:0000256" key="4">
    <source>
        <dbReference type="ARBA" id="ARBA00022989"/>
    </source>
</evidence>
<organism evidence="13 14">
    <name type="scientific">Psylliodes chrysocephalus</name>
    <dbReference type="NCBI Taxonomy" id="3402493"/>
    <lineage>
        <taxon>Eukaryota</taxon>
        <taxon>Metazoa</taxon>
        <taxon>Ecdysozoa</taxon>
        <taxon>Arthropoda</taxon>
        <taxon>Hexapoda</taxon>
        <taxon>Insecta</taxon>
        <taxon>Pterygota</taxon>
        <taxon>Neoptera</taxon>
        <taxon>Endopterygota</taxon>
        <taxon>Coleoptera</taxon>
        <taxon>Polyphaga</taxon>
        <taxon>Cucujiformia</taxon>
        <taxon>Chrysomeloidea</taxon>
        <taxon>Chrysomelidae</taxon>
        <taxon>Galerucinae</taxon>
        <taxon>Alticini</taxon>
        <taxon>Psylliodes</taxon>
    </lineage>
</organism>
<dbReference type="EMBL" id="OV651817">
    <property type="protein sequence ID" value="CAH1111132.1"/>
    <property type="molecule type" value="Genomic_DNA"/>
</dbReference>
<feature type="transmembrane region" description="Helical" evidence="11">
    <location>
        <begin position="81"/>
        <end position="102"/>
    </location>
</feature>
<dbReference type="PRINTS" id="PR01012">
    <property type="entry name" value="NRPEPTIDEYR"/>
</dbReference>
<dbReference type="PANTHER" id="PTHR24235:SF30">
    <property type="entry name" value="NEUROPEPTIDE F RECEPTOR"/>
    <property type="match status" value="1"/>
</dbReference>
<keyword evidence="4 11" id="KW-1133">Transmembrane helix</keyword>
<feature type="region of interest" description="Disordered" evidence="10">
    <location>
        <begin position="357"/>
        <end position="380"/>
    </location>
</feature>
<keyword evidence="14" id="KW-1185">Reference proteome</keyword>
<protein>
    <recommendedName>
        <fullName evidence="12">G-protein coupled receptors family 1 profile domain-containing protein</fullName>
    </recommendedName>
</protein>
<reference evidence="13" key="1">
    <citation type="submission" date="2022-01" db="EMBL/GenBank/DDBJ databases">
        <authorList>
            <person name="King R."/>
        </authorList>
    </citation>
    <scope>NUCLEOTIDE SEQUENCE</scope>
</reference>
<evidence type="ECO:0000256" key="5">
    <source>
        <dbReference type="ARBA" id="ARBA00023040"/>
    </source>
</evidence>
<evidence type="ECO:0000256" key="10">
    <source>
        <dbReference type="SAM" id="MobiDB-lite"/>
    </source>
</evidence>
<accession>A0A9P0CXF4</accession>
<dbReference type="PRINTS" id="PR00237">
    <property type="entry name" value="GPCRRHODOPSN"/>
</dbReference>
<dbReference type="InterPro" id="IPR017452">
    <property type="entry name" value="GPCR_Rhodpsn_7TM"/>
</dbReference>
<evidence type="ECO:0000313" key="13">
    <source>
        <dbReference type="EMBL" id="CAH1111132.1"/>
    </source>
</evidence>
<keyword evidence="3 9" id="KW-0812">Transmembrane</keyword>
<evidence type="ECO:0000259" key="12">
    <source>
        <dbReference type="PROSITE" id="PS50262"/>
    </source>
</evidence>
<feature type="transmembrane region" description="Helical" evidence="11">
    <location>
        <begin position="47"/>
        <end position="69"/>
    </location>
</feature>
<evidence type="ECO:0000256" key="2">
    <source>
        <dbReference type="ARBA" id="ARBA00010663"/>
    </source>
</evidence>
<dbReference type="InterPro" id="IPR000611">
    <property type="entry name" value="NPY_rcpt"/>
</dbReference>
<evidence type="ECO:0000313" key="14">
    <source>
        <dbReference type="Proteomes" id="UP001153636"/>
    </source>
</evidence>
<feature type="transmembrane region" description="Helical" evidence="11">
    <location>
        <begin position="162"/>
        <end position="185"/>
    </location>
</feature>
<feature type="transmembrane region" description="Helical" evidence="11">
    <location>
        <begin position="307"/>
        <end position="333"/>
    </location>
</feature>
<comment type="similarity">
    <text evidence="2 9">Belongs to the G-protein coupled receptor 1 family.</text>
</comment>
<dbReference type="Proteomes" id="UP001153636">
    <property type="component" value="Chromosome 5"/>
</dbReference>
<dbReference type="SUPFAM" id="SSF81321">
    <property type="entry name" value="Family A G protein-coupled receptor-like"/>
    <property type="match status" value="1"/>
</dbReference>
<dbReference type="PROSITE" id="PS00237">
    <property type="entry name" value="G_PROTEIN_RECEP_F1_1"/>
    <property type="match status" value="1"/>
</dbReference>
<dbReference type="OrthoDB" id="9046662at2759"/>
<dbReference type="PANTHER" id="PTHR24235">
    <property type="entry name" value="NEUROPEPTIDE Y RECEPTOR"/>
    <property type="match status" value="1"/>
</dbReference>
<proteinExistence type="inferred from homology"/>